<dbReference type="PROSITE" id="PS50240">
    <property type="entry name" value="TRYPSIN_DOM"/>
    <property type="match status" value="1"/>
</dbReference>
<organism evidence="4 5">
    <name type="scientific">Saccharothrix tamanrassetensis</name>
    <dbReference type="NCBI Taxonomy" id="1051531"/>
    <lineage>
        <taxon>Bacteria</taxon>
        <taxon>Bacillati</taxon>
        <taxon>Actinomycetota</taxon>
        <taxon>Actinomycetes</taxon>
        <taxon>Pseudonocardiales</taxon>
        <taxon>Pseudonocardiaceae</taxon>
        <taxon>Saccharothrix</taxon>
    </lineage>
</organism>
<dbReference type="PANTHER" id="PTHR24276">
    <property type="entry name" value="POLYSERASE-RELATED"/>
    <property type="match status" value="1"/>
</dbReference>
<evidence type="ECO:0000256" key="2">
    <source>
        <dbReference type="SAM" id="SignalP"/>
    </source>
</evidence>
<name>A0A841CE82_9PSEU</name>
<dbReference type="GO" id="GO:0006508">
    <property type="term" value="P:proteolysis"/>
    <property type="evidence" value="ECO:0007669"/>
    <property type="project" value="InterPro"/>
</dbReference>
<dbReference type="InterPro" id="IPR013783">
    <property type="entry name" value="Ig-like_fold"/>
</dbReference>
<evidence type="ECO:0000256" key="1">
    <source>
        <dbReference type="ARBA" id="ARBA00023157"/>
    </source>
</evidence>
<keyword evidence="2" id="KW-0732">Signal</keyword>
<dbReference type="AlphaFoldDB" id="A0A841CE82"/>
<evidence type="ECO:0000313" key="5">
    <source>
        <dbReference type="Proteomes" id="UP000547510"/>
    </source>
</evidence>
<reference evidence="4 5" key="1">
    <citation type="submission" date="2020-08" db="EMBL/GenBank/DDBJ databases">
        <title>Genomic Encyclopedia of Type Strains, Phase III (KMG-III): the genomes of soil and plant-associated and newly described type strains.</title>
        <authorList>
            <person name="Whitman W."/>
        </authorList>
    </citation>
    <scope>NUCLEOTIDE SEQUENCE [LARGE SCALE GENOMIC DNA]</scope>
    <source>
        <strain evidence="4 5">CECT 8640</strain>
    </source>
</reference>
<feature type="signal peptide" evidence="2">
    <location>
        <begin position="1"/>
        <end position="30"/>
    </location>
</feature>
<proteinExistence type="predicted"/>
<feature type="domain" description="Peptidase S1" evidence="3">
    <location>
        <begin position="53"/>
        <end position="282"/>
    </location>
</feature>
<dbReference type="EMBL" id="JACHJN010000005">
    <property type="protein sequence ID" value="MBB5956852.1"/>
    <property type="molecule type" value="Genomic_DNA"/>
</dbReference>
<dbReference type="InterPro" id="IPR009003">
    <property type="entry name" value="Peptidase_S1_PA"/>
</dbReference>
<dbReference type="Pfam" id="PF00089">
    <property type="entry name" value="Trypsin"/>
    <property type="match status" value="1"/>
</dbReference>
<dbReference type="SMART" id="SM00020">
    <property type="entry name" value="Tryp_SPc"/>
    <property type="match status" value="1"/>
</dbReference>
<protein>
    <recommendedName>
        <fullName evidence="3">Peptidase S1 domain-containing protein</fullName>
    </recommendedName>
</protein>
<dbReference type="InterPro" id="IPR043504">
    <property type="entry name" value="Peptidase_S1_PA_chymotrypsin"/>
</dbReference>
<dbReference type="Proteomes" id="UP000547510">
    <property type="component" value="Unassembled WGS sequence"/>
</dbReference>
<dbReference type="Gene3D" id="2.40.10.10">
    <property type="entry name" value="Trypsin-like serine proteases"/>
    <property type="match status" value="1"/>
</dbReference>
<feature type="chain" id="PRO_5039518664" description="Peptidase S1 domain-containing protein" evidence="2">
    <location>
        <begin position="31"/>
        <end position="498"/>
    </location>
</feature>
<dbReference type="SUPFAM" id="SSF50494">
    <property type="entry name" value="Trypsin-like serine proteases"/>
    <property type="match status" value="1"/>
</dbReference>
<sequence length="498" mass="50535">MKRPRPRGLVALVAAAVLLPLLPLSGAASPGDTPAANFEGDTVPTRSDEGGLFHNGQSATVDEFPAIVAGVRHGGRRPRGQSCTGSVVAPRKILIAAHCADARGEKGFVYGLDDLNAGGGFRTKVVRFEKHPKYVDFDQGYDVAVVTVADDIPVRGGRYAQFATSADSELAAPGEEGLGFGYGKKDFGDDQRDVTLDKATLPIVDGDSVCRGVGAGFKSATMICAGYADGRTTILPGDSGGPLIVDGKIVGVASWSRSDFRWYSVYGRLTNDMGDWVKQEVGTPQSDFTLGASPSSLKVTAGGSASTTVTSVAGAGGPESVTLSASGLPSGAKAVFQPTSNQTGSNAKLTVETAATTPGGTYDVTVTGTGAGGRTATTTLSLTVENGTPPGGDVSVKADPGSASVQQGFLARFSVTASGGTGSLTLSASGNPAGTRVRFEPRTIAQGGSSDVFLSTGFQAPPGTYPITVEATSADGRSGTTTFTLTVTRWGAQGMAVS</sequence>
<dbReference type="Gene3D" id="2.60.40.10">
    <property type="entry name" value="Immunoglobulins"/>
    <property type="match status" value="2"/>
</dbReference>
<evidence type="ECO:0000313" key="4">
    <source>
        <dbReference type="EMBL" id="MBB5956852.1"/>
    </source>
</evidence>
<dbReference type="GO" id="GO:0005975">
    <property type="term" value="P:carbohydrate metabolic process"/>
    <property type="evidence" value="ECO:0007669"/>
    <property type="project" value="UniProtKB-ARBA"/>
</dbReference>
<accession>A0A841CE82</accession>
<keyword evidence="5" id="KW-1185">Reference proteome</keyword>
<gene>
    <name evidence="4" type="ORF">FHS29_003445</name>
</gene>
<keyword evidence="1" id="KW-1015">Disulfide bond</keyword>
<dbReference type="RefSeq" id="WP_184691643.1">
    <property type="nucleotide sequence ID" value="NZ_JACHJN010000005.1"/>
</dbReference>
<dbReference type="InterPro" id="IPR050430">
    <property type="entry name" value="Peptidase_S1"/>
</dbReference>
<evidence type="ECO:0000259" key="3">
    <source>
        <dbReference type="PROSITE" id="PS50240"/>
    </source>
</evidence>
<dbReference type="GO" id="GO:0004252">
    <property type="term" value="F:serine-type endopeptidase activity"/>
    <property type="evidence" value="ECO:0007669"/>
    <property type="project" value="InterPro"/>
</dbReference>
<dbReference type="PROSITE" id="PS00135">
    <property type="entry name" value="TRYPSIN_SER"/>
    <property type="match status" value="1"/>
</dbReference>
<dbReference type="InterPro" id="IPR033116">
    <property type="entry name" value="TRYPSIN_SER"/>
</dbReference>
<comment type="caution">
    <text evidence="4">The sequence shown here is derived from an EMBL/GenBank/DDBJ whole genome shotgun (WGS) entry which is preliminary data.</text>
</comment>
<dbReference type="PANTHER" id="PTHR24276:SF98">
    <property type="entry name" value="FI18310P1-RELATED"/>
    <property type="match status" value="1"/>
</dbReference>
<dbReference type="InterPro" id="IPR001254">
    <property type="entry name" value="Trypsin_dom"/>
</dbReference>